<keyword evidence="3" id="KW-1185">Reference proteome</keyword>
<keyword evidence="1" id="KW-0812">Transmembrane</keyword>
<feature type="transmembrane region" description="Helical" evidence="1">
    <location>
        <begin position="20"/>
        <end position="38"/>
    </location>
</feature>
<dbReference type="AlphaFoldDB" id="A9IEI4"/>
<feature type="transmembrane region" description="Helical" evidence="1">
    <location>
        <begin position="45"/>
        <end position="64"/>
    </location>
</feature>
<dbReference type="Proteomes" id="UP000001225">
    <property type="component" value="Chromosome"/>
</dbReference>
<evidence type="ECO:0000313" key="2">
    <source>
        <dbReference type="EMBL" id="CAP41757.1"/>
    </source>
</evidence>
<reference evidence="2 3" key="1">
    <citation type="journal article" date="2008" name="BMC Genomics">
        <title>The missing link: Bordetella petrii is endowed with both the metabolic versatility of environmental bacteria and virulence traits of pathogenic Bordetellae.</title>
        <authorList>
            <person name="Gross R."/>
            <person name="Guzman C.A."/>
            <person name="Sebaihia M."/>
            <person name="Martins Dos Santos V.A."/>
            <person name="Pieper D.H."/>
            <person name="Koebnik R."/>
            <person name="Lechner M."/>
            <person name="Bartels D."/>
            <person name="Buhrmester J."/>
            <person name="Choudhuri J.V."/>
            <person name="Ebensen T."/>
            <person name="Gaigalat L."/>
            <person name="Herrmann S."/>
            <person name="Khachane A.N."/>
            <person name="Larisch C."/>
            <person name="Link S."/>
            <person name="Linke B."/>
            <person name="Meyer F."/>
            <person name="Mormann S."/>
            <person name="Nakunst D."/>
            <person name="Rueckert C."/>
            <person name="Schneiker-Bekel S."/>
            <person name="Schulze K."/>
            <person name="Vorhoelter F.J."/>
            <person name="Yevsa T."/>
            <person name="Engle J.T."/>
            <person name="Goldman W.E."/>
            <person name="Puehler A."/>
            <person name="Goebel U.B."/>
            <person name="Goesmann A."/>
            <person name="Bloecker H."/>
            <person name="Kaiser O."/>
            <person name="Martinez-Arias R."/>
        </authorList>
    </citation>
    <scope>NUCLEOTIDE SEQUENCE [LARGE SCALE GENOMIC DNA]</scope>
    <source>
        <strain evidence="3">ATCC BAA-461 / DSM 12804 / CCUG 43448 / CIP 107267 / Se-1111R</strain>
    </source>
</reference>
<feature type="transmembrane region" description="Helical" evidence="1">
    <location>
        <begin position="70"/>
        <end position="89"/>
    </location>
</feature>
<dbReference type="KEGG" id="bpt:Bpet1422"/>
<evidence type="ECO:0000256" key="1">
    <source>
        <dbReference type="SAM" id="Phobius"/>
    </source>
</evidence>
<proteinExistence type="predicted"/>
<sequence length="101" mass="10807">MALLCLLVPGPQAQARGNPLYWLCILPFAWWANGLAAYEPRPVRPALIVAVATAPASLAIATVLGKEPLLWTIGAGIALISAALAEYFYRGSMLYREGPAR</sequence>
<protein>
    <submittedName>
        <fullName evidence="2">Uncharacterized protein</fullName>
    </submittedName>
</protein>
<accession>A9IEI4</accession>
<keyword evidence="1" id="KW-0472">Membrane</keyword>
<evidence type="ECO:0000313" key="3">
    <source>
        <dbReference type="Proteomes" id="UP000001225"/>
    </source>
</evidence>
<dbReference type="EMBL" id="AM902716">
    <property type="protein sequence ID" value="CAP41757.1"/>
    <property type="molecule type" value="Genomic_DNA"/>
</dbReference>
<gene>
    <name evidence="2" type="ordered locus">Bpet1422</name>
</gene>
<name>A9IEI4_BORPD</name>
<organism evidence="2 3">
    <name type="scientific">Bordetella petrii (strain ATCC BAA-461 / DSM 12804 / CCUG 43448 / CIP 107267 / Se-1111R)</name>
    <dbReference type="NCBI Taxonomy" id="340100"/>
    <lineage>
        <taxon>Bacteria</taxon>
        <taxon>Pseudomonadati</taxon>
        <taxon>Pseudomonadota</taxon>
        <taxon>Betaproteobacteria</taxon>
        <taxon>Burkholderiales</taxon>
        <taxon>Alcaligenaceae</taxon>
        <taxon>Bordetella</taxon>
    </lineage>
</organism>
<keyword evidence="1" id="KW-1133">Transmembrane helix</keyword>